<dbReference type="Gene3D" id="3.30.40.10">
    <property type="entry name" value="Zinc/RING finger domain, C3HC4 (zinc finger)"/>
    <property type="match status" value="1"/>
</dbReference>
<dbReference type="OMA" id="LWLTEEW"/>
<evidence type="ECO:0000313" key="3">
    <source>
        <dbReference type="Proteomes" id="UP000433876"/>
    </source>
</evidence>
<dbReference type="VEuPathDB" id="FungiDB:SMAC_07152"/>
<evidence type="ECO:0000256" key="1">
    <source>
        <dbReference type="SAM" id="MobiDB-lite"/>
    </source>
</evidence>
<feature type="region of interest" description="Disordered" evidence="1">
    <location>
        <begin position="14"/>
        <end position="48"/>
    </location>
</feature>
<name>A0A8S8ZTZ5_SORMA</name>
<reference evidence="2 3" key="1">
    <citation type="submission" date="2017-07" db="EMBL/GenBank/DDBJ databases">
        <title>Genome sequence of the Sordaria macrospora wild type strain R19027.</title>
        <authorList>
            <person name="Nowrousian M."/>
            <person name="Teichert I."/>
            <person name="Kueck U."/>
        </authorList>
    </citation>
    <scope>NUCLEOTIDE SEQUENCE [LARGE SCALE GENOMIC DNA]</scope>
    <source>
        <strain evidence="2 3">R19027</strain>
        <tissue evidence="2">Mycelium</tissue>
    </source>
</reference>
<protein>
    <recommendedName>
        <fullName evidence="4">RING-type domain-containing protein</fullName>
    </recommendedName>
</protein>
<gene>
    <name evidence="2" type="ORF">SMACR_07152</name>
</gene>
<dbReference type="InterPro" id="IPR013083">
    <property type="entry name" value="Znf_RING/FYVE/PHD"/>
</dbReference>
<dbReference type="AlphaFoldDB" id="A0A8S8ZTZ5"/>
<comment type="caution">
    <text evidence="2">The sequence shown here is derived from an EMBL/GenBank/DDBJ whole genome shotgun (WGS) entry which is preliminary data.</text>
</comment>
<dbReference type="Proteomes" id="UP000433876">
    <property type="component" value="Unassembled WGS sequence"/>
</dbReference>
<dbReference type="SUPFAM" id="SSF57850">
    <property type="entry name" value="RING/U-box"/>
    <property type="match status" value="1"/>
</dbReference>
<evidence type="ECO:0000313" key="2">
    <source>
        <dbReference type="EMBL" id="KAA8631732.1"/>
    </source>
</evidence>
<accession>A0A8S8ZTZ5</accession>
<proteinExistence type="predicted"/>
<organism evidence="2 3">
    <name type="scientific">Sordaria macrospora</name>
    <dbReference type="NCBI Taxonomy" id="5147"/>
    <lineage>
        <taxon>Eukaryota</taxon>
        <taxon>Fungi</taxon>
        <taxon>Dikarya</taxon>
        <taxon>Ascomycota</taxon>
        <taxon>Pezizomycotina</taxon>
        <taxon>Sordariomycetes</taxon>
        <taxon>Sordariomycetidae</taxon>
        <taxon>Sordariales</taxon>
        <taxon>Sordariaceae</taxon>
        <taxon>Sordaria</taxon>
    </lineage>
</organism>
<sequence length="316" mass="35410">MCFTPTTAMCKSTKRTFSSISDEDSSSQGATKRTCLPTDNASHLGPLALNSPPKFAPMRPLPSIWPWNLDTDNDADAPLPPPPSITSRIPPFHTHSSSHCGNHAREHSFPSVSSSGKKLNKSTRVGTLCSFCFGPYKQGDLHQLPCGHFTCLSCLEERVRQIPSYMAVNAQQINETVAKLRDIMEYLGTVTETDPLADTVRQYWVDEFGTLRQDLAMLTNLSCQYCLVHIQPSRSMTCLSPEMSKVLWLTEEWLVDEDRMVCGWPDCRGYIPSWCTYLFVGEKEVSDPEVADGRRWWCPNCKGNSFEAEEGMNPGR</sequence>
<dbReference type="EMBL" id="NMPR01000070">
    <property type="protein sequence ID" value="KAA8631732.1"/>
    <property type="molecule type" value="Genomic_DNA"/>
</dbReference>
<evidence type="ECO:0008006" key="4">
    <source>
        <dbReference type="Google" id="ProtNLM"/>
    </source>
</evidence>